<dbReference type="InterPro" id="IPR004358">
    <property type="entry name" value="Sig_transdc_His_kin-like_C"/>
</dbReference>
<dbReference type="Gene3D" id="1.10.287.130">
    <property type="match status" value="1"/>
</dbReference>
<dbReference type="SMART" id="SM00387">
    <property type="entry name" value="HATPase_c"/>
    <property type="match status" value="1"/>
</dbReference>
<dbReference type="GO" id="GO:0000155">
    <property type="term" value="F:phosphorelay sensor kinase activity"/>
    <property type="evidence" value="ECO:0007669"/>
    <property type="project" value="InterPro"/>
</dbReference>
<dbReference type="InterPro" id="IPR050351">
    <property type="entry name" value="BphY/WalK/GraS-like"/>
</dbReference>
<evidence type="ECO:0000259" key="8">
    <source>
        <dbReference type="PROSITE" id="PS50109"/>
    </source>
</evidence>
<dbReference type="CDD" id="cd00082">
    <property type="entry name" value="HisKA"/>
    <property type="match status" value="1"/>
</dbReference>
<dbReference type="SUPFAM" id="SSF47384">
    <property type="entry name" value="Homodimeric domain of signal transducing histidine kinase"/>
    <property type="match status" value="1"/>
</dbReference>
<dbReference type="InterPro" id="IPR036890">
    <property type="entry name" value="HATPase_C_sf"/>
</dbReference>
<evidence type="ECO:0000256" key="4">
    <source>
        <dbReference type="ARBA" id="ARBA00022679"/>
    </source>
</evidence>
<dbReference type="PATRIC" id="fig|199.248.peg.1387"/>
<evidence type="ECO:0000256" key="5">
    <source>
        <dbReference type="ARBA" id="ARBA00022777"/>
    </source>
</evidence>
<feature type="domain" description="Histidine kinase" evidence="8">
    <location>
        <begin position="168"/>
        <end position="368"/>
    </location>
</feature>
<dbReference type="PANTHER" id="PTHR45453">
    <property type="entry name" value="PHOSPHATE REGULON SENSOR PROTEIN PHOR"/>
    <property type="match status" value="1"/>
</dbReference>
<dbReference type="Proteomes" id="UP000066049">
    <property type="component" value="Chromosome"/>
</dbReference>
<dbReference type="Pfam" id="PF02518">
    <property type="entry name" value="HATPase_c"/>
    <property type="match status" value="1"/>
</dbReference>
<evidence type="ECO:0000313" key="10">
    <source>
        <dbReference type="Proteomes" id="UP000066049"/>
    </source>
</evidence>
<keyword evidence="6" id="KW-0902">Two-component regulatory system</keyword>
<gene>
    <name evidence="9" type="ORF">CCON33237_1346</name>
</gene>
<dbReference type="InterPro" id="IPR036097">
    <property type="entry name" value="HisK_dim/P_sf"/>
</dbReference>
<reference evidence="10" key="1">
    <citation type="submission" date="2015-08" db="EMBL/GenBank/DDBJ databases">
        <title>Comparative genomics of the Campylobacter concisus group.</title>
        <authorList>
            <person name="Miller W.G."/>
            <person name="Yee E."/>
            <person name="Chapman M.H."/>
            <person name="Huynh S."/>
            <person name="Bono J.L."/>
            <person name="On S.L.W."/>
            <person name="St Leger J."/>
            <person name="Foster G."/>
            <person name="Parker C.T."/>
        </authorList>
    </citation>
    <scope>NUCLEOTIDE SEQUENCE [LARGE SCALE GENOMIC DNA]</scope>
    <source>
        <strain evidence="10">ATCC 33237</strain>
    </source>
</reference>
<organism evidence="9 10">
    <name type="scientific">Campylobacter concisus</name>
    <dbReference type="NCBI Taxonomy" id="199"/>
    <lineage>
        <taxon>Bacteria</taxon>
        <taxon>Pseudomonadati</taxon>
        <taxon>Campylobacterota</taxon>
        <taxon>Epsilonproteobacteria</taxon>
        <taxon>Campylobacterales</taxon>
        <taxon>Campylobacteraceae</taxon>
        <taxon>Campylobacter</taxon>
    </lineage>
</organism>
<keyword evidence="5 9" id="KW-0418">Kinase</keyword>
<feature type="transmembrane region" description="Helical" evidence="7">
    <location>
        <begin position="126"/>
        <end position="148"/>
    </location>
</feature>
<protein>
    <recommendedName>
        <fullName evidence="2">histidine kinase</fullName>
        <ecNumber evidence="2">2.7.13.3</ecNumber>
    </recommendedName>
</protein>
<dbReference type="PROSITE" id="PS50109">
    <property type="entry name" value="HIS_KIN"/>
    <property type="match status" value="1"/>
</dbReference>
<feature type="transmembrane region" description="Helical" evidence="7">
    <location>
        <begin position="7"/>
        <end position="27"/>
    </location>
</feature>
<dbReference type="EMBL" id="CP012541">
    <property type="protein sequence ID" value="ALF48001.1"/>
    <property type="molecule type" value="Genomic_DNA"/>
</dbReference>
<dbReference type="PANTHER" id="PTHR45453:SF1">
    <property type="entry name" value="PHOSPHATE REGULON SENSOR PROTEIN PHOR"/>
    <property type="match status" value="1"/>
</dbReference>
<keyword evidence="7" id="KW-1133">Transmembrane helix</keyword>
<sequence>MHKSFKIQIIATFVIMSLFCFQSFVILNLSQKNSTSKALFGAMKHETIIKNSFLKNENITPSLNYKFAIYDVNFNPIISNLSKQPSNFKFVTLEENGFLFYKSFFIKDKTPYYIVVEKELDNEKNIFLAALMLLVILVAVLFIVYFLYLSSVKPYKEFQKYMNNFFNDAMHELKTPLGVAGMNLEMLGLENKYITRIKNALKQMQITYEDVEYFIKRGYIKFPLERLNLGEYIIERVKFLSSVADVKHIVVKTNLEDDACTMLSRVEAQRIIDNTIINAIKYSPKESEILINLSFENERIKLSVQDFGKGIKDVKKVWKRYVREDEIQGGFGLGLNIVSEICQKHGILYGVDSVYGEGSTFYYKFKRA</sequence>
<dbReference type="EC" id="2.7.13.3" evidence="2"/>
<dbReference type="SUPFAM" id="SSF55874">
    <property type="entry name" value="ATPase domain of HSP90 chaperone/DNA topoisomerase II/histidine kinase"/>
    <property type="match status" value="1"/>
</dbReference>
<accession>A0A0M4TNH9</accession>
<evidence type="ECO:0000256" key="2">
    <source>
        <dbReference type="ARBA" id="ARBA00012438"/>
    </source>
</evidence>
<dbReference type="InterPro" id="IPR003661">
    <property type="entry name" value="HisK_dim/P_dom"/>
</dbReference>
<keyword evidence="7" id="KW-0812">Transmembrane</keyword>
<comment type="catalytic activity">
    <reaction evidence="1">
        <text>ATP + protein L-histidine = ADP + protein N-phospho-L-histidine.</text>
        <dbReference type="EC" id="2.7.13.3"/>
    </reaction>
</comment>
<name>A0A0M4TNH9_9BACT</name>
<keyword evidence="4" id="KW-0808">Transferase</keyword>
<dbReference type="PRINTS" id="PR00344">
    <property type="entry name" value="BCTRLSENSOR"/>
</dbReference>
<dbReference type="GeneID" id="28663023"/>
<evidence type="ECO:0000256" key="7">
    <source>
        <dbReference type="SAM" id="Phobius"/>
    </source>
</evidence>
<keyword evidence="3" id="KW-0597">Phosphoprotein</keyword>
<dbReference type="GO" id="GO:0004721">
    <property type="term" value="F:phosphoprotein phosphatase activity"/>
    <property type="evidence" value="ECO:0007669"/>
    <property type="project" value="TreeGrafter"/>
</dbReference>
<dbReference type="KEGG" id="ccoc:CCON33237_1346"/>
<dbReference type="RefSeq" id="WP_054196948.1">
    <property type="nucleotide sequence ID" value="NZ_CP012541.1"/>
</dbReference>
<dbReference type="GO" id="GO:0016036">
    <property type="term" value="P:cellular response to phosphate starvation"/>
    <property type="evidence" value="ECO:0007669"/>
    <property type="project" value="TreeGrafter"/>
</dbReference>
<evidence type="ECO:0000256" key="1">
    <source>
        <dbReference type="ARBA" id="ARBA00000085"/>
    </source>
</evidence>
<dbReference type="AlphaFoldDB" id="A0A0M4TNH9"/>
<dbReference type="InterPro" id="IPR003594">
    <property type="entry name" value="HATPase_dom"/>
</dbReference>
<evidence type="ECO:0000256" key="6">
    <source>
        <dbReference type="ARBA" id="ARBA00023012"/>
    </source>
</evidence>
<dbReference type="InterPro" id="IPR005467">
    <property type="entry name" value="His_kinase_dom"/>
</dbReference>
<dbReference type="SMART" id="SM00388">
    <property type="entry name" value="HisKA"/>
    <property type="match status" value="1"/>
</dbReference>
<proteinExistence type="predicted"/>
<evidence type="ECO:0000256" key="3">
    <source>
        <dbReference type="ARBA" id="ARBA00022553"/>
    </source>
</evidence>
<dbReference type="GO" id="GO:0005886">
    <property type="term" value="C:plasma membrane"/>
    <property type="evidence" value="ECO:0007669"/>
    <property type="project" value="TreeGrafter"/>
</dbReference>
<keyword evidence="7" id="KW-0472">Membrane</keyword>
<evidence type="ECO:0000313" key="9">
    <source>
        <dbReference type="EMBL" id="ALF48001.1"/>
    </source>
</evidence>
<dbReference type="Gene3D" id="3.30.565.10">
    <property type="entry name" value="Histidine kinase-like ATPase, C-terminal domain"/>
    <property type="match status" value="1"/>
</dbReference>